<keyword evidence="10" id="KW-0119">Carbohydrate metabolism</keyword>
<comment type="cofactor">
    <cofactor evidence="3">
        <name>Fe(2+)</name>
        <dbReference type="ChEBI" id="CHEBI:29033"/>
    </cofactor>
</comment>
<dbReference type="SUPFAM" id="SSF51366">
    <property type="entry name" value="Ribulose-phoshate binding barrel"/>
    <property type="match status" value="1"/>
</dbReference>
<dbReference type="Gene3D" id="3.20.20.70">
    <property type="entry name" value="Aldolase class I"/>
    <property type="match status" value="1"/>
</dbReference>
<dbReference type="GO" id="GO:0006163">
    <property type="term" value="P:purine nucleotide metabolic process"/>
    <property type="evidence" value="ECO:0007669"/>
    <property type="project" value="UniProtKB-ARBA"/>
</dbReference>
<gene>
    <name evidence="11" type="primary">rpe_1</name>
    <name evidence="11" type="ORF">SAMEA44547418_00081</name>
</gene>
<dbReference type="KEGG" id="vrm:44547418_00081"/>
<keyword evidence="7" id="KW-0408">Iron</keyword>
<keyword evidence="6" id="KW-0862">Zinc</keyword>
<dbReference type="Proteomes" id="UP000214973">
    <property type="component" value="Chromosome 1"/>
</dbReference>
<keyword evidence="8" id="KW-0464">Manganese</keyword>
<dbReference type="AlphaFoldDB" id="A0A239Y621"/>
<evidence type="ECO:0000313" key="11">
    <source>
        <dbReference type="EMBL" id="SNV54505.1"/>
    </source>
</evidence>
<reference evidence="11 12" key="1">
    <citation type="submission" date="2017-06" db="EMBL/GenBank/DDBJ databases">
        <authorList>
            <consortium name="Pathogen Informatics"/>
        </authorList>
    </citation>
    <scope>NUCLEOTIDE SEQUENCE [LARGE SCALE GENOMIC DNA]</scope>
    <source>
        <strain evidence="11 12">NCTC12018</strain>
    </source>
</reference>
<evidence type="ECO:0000313" key="12">
    <source>
        <dbReference type="Proteomes" id="UP000214973"/>
    </source>
</evidence>
<evidence type="ECO:0000256" key="1">
    <source>
        <dbReference type="ARBA" id="ARBA00001936"/>
    </source>
</evidence>
<name>A0A239Y621_9FIRM</name>
<evidence type="ECO:0000256" key="2">
    <source>
        <dbReference type="ARBA" id="ARBA00001947"/>
    </source>
</evidence>
<keyword evidence="12" id="KW-1185">Reference proteome</keyword>
<comment type="subunit">
    <text evidence="4">Homodimer.</text>
</comment>
<dbReference type="GO" id="GO:0046872">
    <property type="term" value="F:metal ion binding"/>
    <property type="evidence" value="ECO:0007669"/>
    <property type="project" value="UniProtKB-KW"/>
</dbReference>
<keyword evidence="9 11" id="KW-0413">Isomerase</keyword>
<organism evidence="11 12">
    <name type="scientific">Veillonella rodentium</name>
    <dbReference type="NCBI Taxonomy" id="248315"/>
    <lineage>
        <taxon>Bacteria</taxon>
        <taxon>Bacillati</taxon>
        <taxon>Bacillota</taxon>
        <taxon>Negativicutes</taxon>
        <taxon>Veillonellales</taxon>
        <taxon>Veillonellaceae</taxon>
        <taxon>Veillonella</taxon>
    </lineage>
</organism>
<dbReference type="PANTHER" id="PTHR11749">
    <property type="entry name" value="RIBULOSE-5-PHOSPHATE-3-EPIMERASE"/>
    <property type="match status" value="1"/>
</dbReference>
<dbReference type="GO" id="GO:0004750">
    <property type="term" value="F:D-ribulose-phosphate 3-epimerase activity"/>
    <property type="evidence" value="ECO:0007669"/>
    <property type="project" value="UniProtKB-EC"/>
</dbReference>
<evidence type="ECO:0000256" key="10">
    <source>
        <dbReference type="ARBA" id="ARBA00023277"/>
    </source>
</evidence>
<dbReference type="EC" id="5.1.3.1" evidence="11"/>
<comment type="cofactor">
    <cofactor evidence="2">
        <name>Zn(2+)</name>
        <dbReference type="ChEBI" id="CHEBI:29105"/>
    </cofactor>
</comment>
<protein>
    <submittedName>
        <fullName evidence="11">Ribulose-phosphate 3-epimerase</fullName>
        <ecNumber evidence="11">5.1.3.1</ecNumber>
    </submittedName>
</protein>
<dbReference type="InterPro" id="IPR000056">
    <property type="entry name" value="Ribul_P_3_epim-like"/>
</dbReference>
<dbReference type="InterPro" id="IPR011060">
    <property type="entry name" value="RibuloseP-bd_barrel"/>
</dbReference>
<dbReference type="Pfam" id="PF00834">
    <property type="entry name" value="Ribul_P_3_epim"/>
    <property type="match status" value="1"/>
</dbReference>
<evidence type="ECO:0000256" key="3">
    <source>
        <dbReference type="ARBA" id="ARBA00001954"/>
    </source>
</evidence>
<dbReference type="GO" id="GO:0005975">
    <property type="term" value="P:carbohydrate metabolic process"/>
    <property type="evidence" value="ECO:0007669"/>
    <property type="project" value="InterPro"/>
</dbReference>
<sequence length="222" mass="24595">MLESKISASLMCANLLTIEKDVRELEAAGVDYMHIDIMDGLFVPNIMLNNLFIEAVRSITKLPFDIHLMVMNPETKLDWFDIREGDFVSIHYESTSNVLGSLQLIEEKGAKAAVALSPATPIEILSYLLKNLSMVNIMAVNPGFAGRTMVPMTLQKLTDTRKFLDARGYHHISIEVDGNVSPENAPLMRQAGADMFVGGSSGLFCKDTSINTNVELFRKLIL</sequence>
<evidence type="ECO:0000256" key="8">
    <source>
        <dbReference type="ARBA" id="ARBA00023211"/>
    </source>
</evidence>
<evidence type="ECO:0000256" key="4">
    <source>
        <dbReference type="ARBA" id="ARBA00011738"/>
    </source>
</evidence>
<dbReference type="EMBL" id="LT906470">
    <property type="protein sequence ID" value="SNV54505.1"/>
    <property type="molecule type" value="Genomic_DNA"/>
</dbReference>
<dbReference type="FunFam" id="3.20.20.70:FF:000191">
    <property type="entry name" value="ribulose-phosphate 3-epimerase isoform X2"/>
    <property type="match status" value="1"/>
</dbReference>
<evidence type="ECO:0000256" key="7">
    <source>
        <dbReference type="ARBA" id="ARBA00023004"/>
    </source>
</evidence>
<dbReference type="CDD" id="cd00429">
    <property type="entry name" value="RPE"/>
    <property type="match status" value="1"/>
</dbReference>
<keyword evidence="5" id="KW-0479">Metal-binding</keyword>
<dbReference type="InterPro" id="IPR013785">
    <property type="entry name" value="Aldolase_TIM"/>
</dbReference>
<evidence type="ECO:0000256" key="9">
    <source>
        <dbReference type="ARBA" id="ARBA00023235"/>
    </source>
</evidence>
<dbReference type="NCBIfam" id="NF004076">
    <property type="entry name" value="PRK05581.1-4"/>
    <property type="match status" value="1"/>
</dbReference>
<dbReference type="GO" id="GO:1901135">
    <property type="term" value="P:carbohydrate derivative metabolic process"/>
    <property type="evidence" value="ECO:0007669"/>
    <property type="project" value="UniProtKB-ARBA"/>
</dbReference>
<dbReference type="GO" id="GO:0006091">
    <property type="term" value="P:generation of precursor metabolites and energy"/>
    <property type="evidence" value="ECO:0007669"/>
    <property type="project" value="UniProtKB-ARBA"/>
</dbReference>
<proteinExistence type="predicted"/>
<dbReference type="GO" id="GO:0046496">
    <property type="term" value="P:nicotinamide nucleotide metabolic process"/>
    <property type="evidence" value="ECO:0007669"/>
    <property type="project" value="UniProtKB-ARBA"/>
</dbReference>
<evidence type="ECO:0000256" key="6">
    <source>
        <dbReference type="ARBA" id="ARBA00022833"/>
    </source>
</evidence>
<comment type="cofactor">
    <cofactor evidence="1">
        <name>Mn(2+)</name>
        <dbReference type="ChEBI" id="CHEBI:29035"/>
    </cofactor>
</comment>
<dbReference type="RefSeq" id="WP_095064742.1">
    <property type="nucleotide sequence ID" value="NZ_LT906470.1"/>
</dbReference>
<evidence type="ECO:0000256" key="5">
    <source>
        <dbReference type="ARBA" id="ARBA00022723"/>
    </source>
</evidence>
<accession>A0A239Y621</accession>